<evidence type="ECO:0000256" key="1">
    <source>
        <dbReference type="ARBA" id="ARBA00006226"/>
    </source>
</evidence>
<protein>
    <submittedName>
        <fullName evidence="3">Plasmid stabilization protein</fullName>
    </submittedName>
</protein>
<dbReference type="InterPro" id="IPR035093">
    <property type="entry name" value="RelE/ParE_toxin_dom_sf"/>
</dbReference>
<dbReference type="EMBL" id="BMDW01000028">
    <property type="protein sequence ID" value="GGA60177.1"/>
    <property type="molecule type" value="Genomic_DNA"/>
</dbReference>
<dbReference type="Proteomes" id="UP000618591">
    <property type="component" value="Unassembled WGS sequence"/>
</dbReference>
<keyword evidence="2" id="KW-1277">Toxin-antitoxin system</keyword>
<comment type="similarity">
    <text evidence="1">Belongs to the RelE toxin family.</text>
</comment>
<dbReference type="InterPro" id="IPR007712">
    <property type="entry name" value="RelE/ParE_toxin"/>
</dbReference>
<evidence type="ECO:0000313" key="3">
    <source>
        <dbReference type="EMBL" id="GGA60177.1"/>
    </source>
</evidence>
<name>A0ABQ1H616_9SPHN</name>
<dbReference type="InterPro" id="IPR051803">
    <property type="entry name" value="TA_system_RelE-like_toxin"/>
</dbReference>
<dbReference type="PANTHER" id="PTHR33755:SF6">
    <property type="entry name" value="PLASMID STABILIZATION SYSTEM PROTEIN"/>
    <property type="match status" value="1"/>
</dbReference>
<dbReference type="Pfam" id="PF05016">
    <property type="entry name" value="ParE_toxin"/>
    <property type="match status" value="1"/>
</dbReference>
<comment type="caution">
    <text evidence="3">The sequence shown here is derived from an EMBL/GenBank/DDBJ whole genome shotgun (WGS) entry which is preliminary data.</text>
</comment>
<evidence type="ECO:0000256" key="2">
    <source>
        <dbReference type="ARBA" id="ARBA00022649"/>
    </source>
</evidence>
<dbReference type="RefSeq" id="WP_188449494.1">
    <property type="nucleotide sequence ID" value="NZ_BMDW01000028.1"/>
</dbReference>
<gene>
    <name evidence="3" type="ORF">GCM10011395_33180</name>
</gene>
<organism evidence="3 4">
    <name type="scientific">Sphingomonas psychrolutea</name>
    <dbReference type="NCBI Taxonomy" id="1259676"/>
    <lineage>
        <taxon>Bacteria</taxon>
        <taxon>Pseudomonadati</taxon>
        <taxon>Pseudomonadota</taxon>
        <taxon>Alphaproteobacteria</taxon>
        <taxon>Sphingomonadales</taxon>
        <taxon>Sphingomonadaceae</taxon>
        <taxon>Sphingomonas</taxon>
    </lineage>
</organism>
<keyword evidence="4" id="KW-1185">Reference proteome</keyword>
<dbReference type="PANTHER" id="PTHR33755">
    <property type="entry name" value="TOXIN PARE1-RELATED"/>
    <property type="match status" value="1"/>
</dbReference>
<evidence type="ECO:0000313" key="4">
    <source>
        <dbReference type="Proteomes" id="UP000618591"/>
    </source>
</evidence>
<reference evidence="4" key="1">
    <citation type="journal article" date="2019" name="Int. J. Syst. Evol. Microbiol.">
        <title>The Global Catalogue of Microorganisms (GCM) 10K type strain sequencing project: providing services to taxonomists for standard genome sequencing and annotation.</title>
        <authorList>
            <consortium name="The Broad Institute Genomics Platform"/>
            <consortium name="The Broad Institute Genome Sequencing Center for Infectious Disease"/>
            <person name="Wu L."/>
            <person name="Ma J."/>
        </authorList>
    </citation>
    <scope>NUCLEOTIDE SEQUENCE [LARGE SCALE GENOMIC DNA]</scope>
    <source>
        <strain evidence="4">CGMCC 1.10106</strain>
    </source>
</reference>
<sequence length="97" mass="10569">MIVRRSPQAIGDLDDIWLYIALDDPAAATRMVERIVRGVARLADFPRSGPARPEIGEDARSVTIGAYLILYRIVPDAVEIVRIVHGARDVSEVMGGG</sequence>
<proteinExistence type="inferred from homology"/>
<accession>A0ABQ1H616</accession>
<dbReference type="Gene3D" id="3.30.2310.20">
    <property type="entry name" value="RelE-like"/>
    <property type="match status" value="1"/>
</dbReference>